<dbReference type="AlphaFoldDB" id="A0A428Z4J2"/>
<keyword evidence="1" id="KW-0732">Signal</keyword>
<name>A0A428Z4J2_KIBAR</name>
<sequence>MRRRILAVTALLLLSLTSTAKADPPSPPTGLAYQGRVAHCATKAGEGLFHQVFVQSCTMQGTNANQYWMLYMLHAPDIYQIRNDRGDGTGRCMEVQDASQKDGAGIRAEPCDPRKFNQMWRVNVYEWQPWAYVAVHSGKCLAYNPSGTVWAIQSTCTSSTRWDPIALRP</sequence>
<feature type="domain" description="Ricin B lectin" evidence="2">
    <location>
        <begin position="39"/>
        <end position="158"/>
    </location>
</feature>
<evidence type="ECO:0000313" key="4">
    <source>
        <dbReference type="Proteomes" id="UP000287547"/>
    </source>
</evidence>
<dbReference type="Gene3D" id="2.80.10.50">
    <property type="match status" value="1"/>
</dbReference>
<evidence type="ECO:0000256" key="1">
    <source>
        <dbReference type="SAM" id="SignalP"/>
    </source>
</evidence>
<dbReference type="EMBL" id="QHKI01000026">
    <property type="protein sequence ID" value="RSM81320.1"/>
    <property type="molecule type" value="Genomic_DNA"/>
</dbReference>
<dbReference type="OrthoDB" id="4273937at2"/>
<dbReference type="InterPro" id="IPR035992">
    <property type="entry name" value="Ricin_B-like_lectins"/>
</dbReference>
<dbReference type="PROSITE" id="PS50231">
    <property type="entry name" value="RICIN_B_LECTIN"/>
    <property type="match status" value="1"/>
</dbReference>
<dbReference type="RefSeq" id="WP_125727646.1">
    <property type="nucleotide sequence ID" value="NZ_QHKI01000026.1"/>
</dbReference>
<gene>
    <name evidence="3" type="ORF">DMH04_28455</name>
</gene>
<dbReference type="Proteomes" id="UP000287547">
    <property type="component" value="Unassembled WGS sequence"/>
</dbReference>
<dbReference type="SUPFAM" id="SSF50370">
    <property type="entry name" value="Ricin B-like lectins"/>
    <property type="match status" value="1"/>
</dbReference>
<feature type="signal peptide" evidence="1">
    <location>
        <begin position="1"/>
        <end position="22"/>
    </location>
</feature>
<dbReference type="CDD" id="cd00161">
    <property type="entry name" value="beta-trefoil_Ricin-like"/>
    <property type="match status" value="1"/>
</dbReference>
<reference evidence="3 4" key="1">
    <citation type="submission" date="2018-05" db="EMBL/GenBank/DDBJ databases">
        <title>Evolution of GPA BGCs.</title>
        <authorList>
            <person name="Waglechner N."/>
            <person name="Wright G.D."/>
        </authorList>
    </citation>
    <scope>NUCLEOTIDE SEQUENCE [LARGE SCALE GENOMIC DNA]</scope>
    <source>
        <strain evidence="3 4">A82846</strain>
    </source>
</reference>
<feature type="chain" id="PRO_5019489699" description="Ricin B lectin domain-containing protein" evidence="1">
    <location>
        <begin position="23"/>
        <end position="169"/>
    </location>
</feature>
<proteinExistence type="predicted"/>
<comment type="caution">
    <text evidence="3">The sequence shown here is derived from an EMBL/GenBank/DDBJ whole genome shotgun (WGS) entry which is preliminary data.</text>
</comment>
<evidence type="ECO:0000313" key="3">
    <source>
        <dbReference type="EMBL" id="RSM81320.1"/>
    </source>
</evidence>
<accession>A0A428Z4J2</accession>
<protein>
    <recommendedName>
        <fullName evidence="2">Ricin B lectin domain-containing protein</fullName>
    </recommendedName>
</protein>
<organism evidence="3 4">
    <name type="scientific">Kibdelosporangium aridum</name>
    <dbReference type="NCBI Taxonomy" id="2030"/>
    <lineage>
        <taxon>Bacteria</taxon>
        <taxon>Bacillati</taxon>
        <taxon>Actinomycetota</taxon>
        <taxon>Actinomycetes</taxon>
        <taxon>Pseudonocardiales</taxon>
        <taxon>Pseudonocardiaceae</taxon>
        <taxon>Kibdelosporangium</taxon>
    </lineage>
</organism>
<dbReference type="Pfam" id="PF00652">
    <property type="entry name" value="Ricin_B_lectin"/>
    <property type="match status" value="1"/>
</dbReference>
<dbReference type="InterPro" id="IPR000772">
    <property type="entry name" value="Ricin_B_lectin"/>
</dbReference>
<evidence type="ECO:0000259" key="2">
    <source>
        <dbReference type="Pfam" id="PF00652"/>
    </source>
</evidence>